<dbReference type="AlphaFoldDB" id="A0AAV4JII8"/>
<evidence type="ECO:0000313" key="2">
    <source>
        <dbReference type="Proteomes" id="UP000762676"/>
    </source>
</evidence>
<accession>A0AAV4JII8</accession>
<organism evidence="1 2">
    <name type="scientific">Elysia marginata</name>
    <dbReference type="NCBI Taxonomy" id="1093978"/>
    <lineage>
        <taxon>Eukaryota</taxon>
        <taxon>Metazoa</taxon>
        <taxon>Spiralia</taxon>
        <taxon>Lophotrochozoa</taxon>
        <taxon>Mollusca</taxon>
        <taxon>Gastropoda</taxon>
        <taxon>Heterobranchia</taxon>
        <taxon>Euthyneura</taxon>
        <taxon>Panpulmonata</taxon>
        <taxon>Sacoglossa</taxon>
        <taxon>Placobranchoidea</taxon>
        <taxon>Plakobranchidae</taxon>
        <taxon>Elysia</taxon>
    </lineage>
</organism>
<dbReference type="Proteomes" id="UP000762676">
    <property type="component" value="Unassembled WGS sequence"/>
</dbReference>
<dbReference type="EMBL" id="BMAT01006885">
    <property type="protein sequence ID" value="GFS21560.1"/>
    <property type="molecule type" value="Genomic_DNA"/>
</dbReference>
<reference evidence="1 2" key="1">
    <citation type="journal article" date="2021" name="Elife">
        <title>Chloroplast acquisition without the gene transfer in kleptoplastic sea slugs, Plakobranchus ocellatus.</title>
        <authorList>
            <person name="Maeda T."/>
            <person name="Takahashi S."/>
            <person name="Yoshida T."/>
            <person name="Shimamura S."/>
            <person name="Takaki Y."/>
            <person name="Nagai Y."/>
            <person name="Toyoda A."/>
            <person name="Suzuki Y."/>
            <person name="Arimoto A."/>
            <person name="Ishii H."/>
            <person name="Satoh N."/>
            <person name="Nishiyama T."/>
            <person name="Hasebe M."/>
            <person name="Maruyama T."/>
            <person name="Minagawa J."/>
            <person name="Obokata J."/>
            <person name="Shigenobu S."/>
        </authorList>
    </citation>
    <scope>NUCLEOTIDE SEQUENCE [LARGE SCALE GENOMIC DNA]</scope>
</reference>
<comment type="caution">
    <text evidence="1">The sequence shown here is derived from an EMBL/GenBank/DDBJ whole genome shotgun (WGS) entry which is preliminary data.</text>
</comment>
<keyword evidence="2" id="KW-1185">Reference proteome</keyword>
<proteinExistence type="predicted"/>
<protein>
    <submittedName>
        <fullName evidence="1">Uncharacterized protein</fullName>
    </submittedName>
</protein>
<name>A0AAV4JII8_9GAST</name>
<gene>
    <name evidence="1" type="ORF">ElyMa_003341700</name>
</gene>
<evidence type="ECO:0000313" key="1">
    <source>
        <dbReference type="EMBL" id="GFS21560.1"/>
    </source>
</evidence>
<sequence>MIEKFSLRCNISYITIEKFSLHCNISYITFRDNLSRNALVRNLSRSCLTHLPGFRLSAPEGRSAHVHVRCVLDKWNIEIIRHGKSAQSGRLCCHGNMGAYLTVTEDLLGWTLLGEQRIISPGWKLHSD</sequence>